<keyword evidence="13" id="KW-1185">Reference proteome</keyword>
<evidence type="ECO:0000256" key="6">
    <source>
        <dbReference type="ARBA" id="ARBA00022989"/>
    </source>
</evidence>
<keyword evidence="4" id="KW-0997">Cell inner membrane</keyword>
<evidence type="ECO:0000256" key="10">
    <source>
        <dbReference type="SAM" id="Phobius"/>
    </source>
</evidence>
<evidence type="ECO:0000256" key="5">
    <source>
        <dbReference type="ARBA" id="ARBA00022692"/>
    </source>
</evidence>
<dbReference type="AlphaFoldDB" id="A0A517T2K1"/>
<proteinExistence type="inferred from homology"/>
<evidence type="ECO:0000256" key="8">
    <source>
        <dbReference type="ARBA" id="ARBA00038436"/>
    </source>
</evidence>
<sequence>MNTNKTGVESLAADAPSESNAKPTGAGPASRLATLTRWIVLGEKTVACLFLLLIVVTMGTHVFARYVLSDPFQWSEEVARLALIWMTFISAAFVMAEGRHIAVDMVSSRVGERGKLFIECLGYVVVVAACLLLMIGGARFVWYVGKVGSPGLGVPKSCWYGAGMIGLLLMAVHNLLDLFQVWVTGKPIPRDVHVEEEGFQLEMEQSA</sequence>
<evidence type="ECO:0000256" key="4">
    <source>
        <dbReference type="ARBA" id="ARBA00022519"/>
    </source>
</evidence>
<dbReference type="GO" id="GO:0015740">
    <property type="term" value="P:C4-dicarboxylate transport"/>
    <property type="evidence" value="ECO:0007669"/>
    <property type="project" value="TreeGrafter"/>
</dbReference>
<comment type="similarity">
    <text evidence="8">Belongs to the TRAP transporter small permease family.</text>
</comment>
<evidence type="ECO:0000256" key="9">
    <source>
        <dbReference type="SAM" id="MobiDB-lite"/>
    </source>
</evidence>
<dbReference type="OrthoDB" id="9815614at2"/>
<dbReference type="GO" id="GO:0005886">
    <property type="term" value="C:plasma membrane"/>
    <property type="evidence" value="ECO:0007669"/>
    <property type="project" value="UniProtKB-SubCell"/>
</dbReference>
<gene>
    <name evidence="12" type="ORF">SV7mr_51420</name>
</gene>
<evidence type="ECO:0000313" key="13">
    <source>
        <dbReference type="Proteomes" id="UP000315003"/>
    </source>
</evidence>
<comment type="subcellular location">
    <subcellularLocation>
        <location evidence="1">Cell inner membrane</location>
        <topology evidence="1">Multi-pass membrane protein</topology>
    </subcellularLocation>
</comment>
<dbReference type="EMBL" id="CP036272">
    <property type="protein sequence ID" value="QDT62592.1"/>
    <property type="molecule type" value="Genomic_DNA"/>
</dbReference>
<evidence type="ECO:0000256" key="7">
    <source>
        <dbReference type="ARBA" id="ARBA00023136"/>
    </source>
</evidence>
<reference evidence="12 13" key="1">
    <citation type="submission" date="2019-02" db="EMBL/GenBank/DDBJ databases">
        <title>Deep-cultivation of Planctomycetes and their phenomic and genomic characterization uncovers novel biology.</title>
        <authorList>
            <person name="Wiegand S."/>
            <person name="Jogler M."/>
            <person name="Boedeker C."/>
            <person name="Pinto D."/>
            <person name="Vollmers J."/>
            <person name="Rivas-Marin E."/>
            <person name="Kohn T."/>
            <person name="Peeters S.H."/>
            <person name="Heuer A."/>
            <person name="Rast P."/>
            <person name="Oberbeckmann S."/>
            <person name="Bunk B."/>
            <person name="Jeske O."/>
            <person name="Meyerdierks A."/>
            <person name="Storesund J.E."/>
            <person name="Kallscheuer N."/>
            <person name="Luecker S."/>
            <person name="Lage O.M."/>
            <person name="Pohl T."/>
            <person name="Merkel B.J."/>
            <person name="Hornburger P."/>
            <person name="Mueller R.-W."/>
            <person name="Bruemmer F."/>
            <person name="Labrenz M."/>
            <person name="Spormann A.M."/>
            <person name="Op den Camp H."/>
            <person name="Overmann J."/>
            <person name="Amann R."/>
            <person name="Jetten M.S.M."/>
            <person name="Mascher T."/>
            <person name="Medema M.H."/>
            <person name="Devos D.P."/>
            <person name="Kaster A.-K."/>
            <person name="Ovreas L."/>
            <person name="Rohde M."/>
            <person name="Galperin M.Y."/>
            <person name="Jogler C."/>
        </authorList>
    </citation>
    <scope>NUCLEOTIDE SEQUENCE [LARGE SCALE GENOMIC DNA]</scope>
    <source>
        <strain evidence="12 13">SV_7m_r</strain>
    </source>
</reference>
<dbReference type="Pfam" id="PF04290">
    <property type="entry name" value="DctQ"/>
    <property type="match status" value="1"/>
</dbReference>
<name>A0A517T2K1_9BACT</name>
<feature type="domain" description="Tripartite ATP-independent periplasmic transporters DctQ component" evidence="11">
    <location>
        <begin position="54"/>
        <end position="182"/>
    </location>
</feature>
<keyword evidence="5 10" id="KW-0812">Transmembrane</keyword>
<organism evidence="12 13">
    <name type="scientific">Stieleria bergensis</name>
    <dbReference type="NCBI Taxonomy" id="2528025"/>
    <lineage>
        <taxon>Bacteria</taxon>
        <taxon>Pseudomonadati</taxon>
        <taxon>Planctomycetota</taxon>
        <taxon>Planctomycetia</taxon>
        <taxon>Pirellulales</taxon>
        <taxon>Pirellulaceae</taxon>
        <taxon>Stieleria</taxon>
    </lineage>
</organism>
<keyword evidence="3" id="KW-1003">Cell membrane</keyword>
<dbReference type="PANTHER" id="PTHR35011:SF2">
    <property type="entry name" value="2,3-DIKETO-L-GULONATE TRAP TRANSPORTER SMALL PERMEASE PROTEIN YIAM"/>
    <property type="match status" value="1"/>
</dbReference>
<dbReference type="InterPro" id="IPR055348">
    <property type="entry name" value="DctQ"/>
</dbReference>
<feature type="transmembrane region" description="Helical" evidence="10">
    <location>
        <begin position="116"/>
        <end position="142"/>
    </location>
</feature>
<dbReference type="InterPro" id="IPR007387">
    <property type="entry name" value="TRAP_DctQ"/>
</dbReference>
<feature type="transmembrane region" description="Helical" evidence="10">
    <location>
        <begin position="162"/>
        <end position="183"/>
    </location>
</feature>
<keyword evidence="7 10" id="KW-0472">Membrane</keyword>
<accession>A0A517T2K1</accession>
<dbReference type="PANTHER" id="PTHR35011">
    <property type="entry name" value="2,3-DIKETO-L-GULONATE TRAP TRANSPORTER SMALL PERMEASE PROTEIN YIAM"/>
    <property type="match status" value="1"/>
</dbReference>
<protein>
    <submittedName>
        <fullName evidence="12">2,3-diketo-L-gulonate TRAP transporter small permease protein YiaM</fullName>
    </submittedName>
</protein>
<dbReference type="Proteomes" id="UP000315003">
    <property type="component" value="Chromosome"/>
</dbReference>
<evidence type="ECO:0000256" key="3">
    <source>
        <dbReference type="ARBA" id="ARBA00022475"/>
    </source>
</evidence>
<keyword evidence="6 10" id="KW-1133">Transmembrane helix</keyword>
<dbReference type="GO" id="GO:0022857">
    <property type="term" value="F:transmembrane transporter activity"/>
    <property type="evidence" value="ECO:0007669"/>
    <property type="project" value="TreeGrafter"/>
</dbReference>
<feature type="transmembrane region" description="Helical" evidence="10">
    <location>
        <begin position="46"/>
        <end position="66"/>
    </location>
</feature>
<dbReference type="RefSeq" id="WP_145277442.1">
    <property type="nucleotide sequence ID" value="NZ_CP036272.1"/>
</dbReference>
<evidence type="ECO:0000313" key="12">
    <source>
        <dbReference type="EMBL" id="QDT62592.1"/>
    </source>
</evidence>
<evidence type="ECO:0000256" key="2">
    <source>
        <dbReference type="ARBA" id="ARBA00022448"/>
    </source>
</evidence>
<keyword evidence="2" id="KW-0813">Transport</keyword>
<evidence type="ECO:0000259" key="11">
    <source>
        <dbReference type="Pfam" id="PF04290"/>
    </source>
</evidence>
<feature type="region of interest" description="Disordered" evidence="9">
    <location>
        <begin position="1"/>
        <end position="28"/>
    </location>
</feature>
<feature type="transmembrane region" description="Helical" evidence="10">
    <location>
        <begin position="78"/>
        <end position="96"/>
    </location>
</feature>
<evidence type="ECO:0000256" key="1">
    <source>
        <dbReference type="ARBA" id="ARBA00004429"/>
    </source>
</evidence>